<sequence length="292" mass="32818">MRFKPVIGIVFLLLGKTFCSQAQLNTTLFEEFSQTIINPYLINPAASDTSYVFKVRINAIDELGLIKYVNRYYLDMDKRIGTSRANSYHFIGLEASNSKMGQYIYRSRCQFRYSWYTQVSAKAALSAGISIGFINYAFLTTQGGTGGSDFGPDGMLGIHYIRQNTVIGFGVQQLFAPVLIPVNQSFKLNRLYNIDVSQRFRVAPRIKLTTYGVIQFSGNDNFSYSLGLMSDVADHVILGVNNFSLKKTSFNFGVQHVLIYGTELSIVTTYSIYHSVFPTPNSTLELFMALQL</sequence>
<reference evidence="2 3" key="1">
    <citation type="journal article" date="2007" name="Appl. Environ. Microbiol.">
        <title>Genome sequence of the cellulolytic gliding bacterium Cytophaga hutchinsonii.</title>
        <authorList>
            <person name="Xie G."/>
            <person name="Bruce D.C."/>
            <person name="Challacombe J.F."/>
            <person name="Chertkov O."/>
            <person name="Detter J.C."/>
            <person name="Gilna P."/>
            <person name="Han C.S."/>
            <person name="Lucas S."/>
            <person name="Misra M."/>
            <person name="Myers G.L."/>
            <person name="Richardson P."/>
            <person name="Tapia R."/>
            <person name="Thayer N."/>
            <person name="Thompson L.S."/>
            <person name="Brettin T.S."/>
            <person name="Henrissat B."/>
            <person name="Wilson D.B."/>
            <person name="McBride M.J."/>
        </authorList>
    </citation>
    <scope>NUCLEOTIDE SEQUENCE [LARGE SCALE GENOMIC DNA]</scope>
    <source>
        <strain evidence="3">ATCC 33406 / DSM 1761 / CIP 103989 / NBRC 15051 / NCIMB 9469 / D465</strain>
    </source>
</reference>
<evidence type="ECO:0000313" key="3">
    <source>
        <dbReference type="Proteomes" id="UP000001822"/>
    </source>
</evidence>
<evidence type="ECO:0000256" key="1">
    <source>
        <dbReference type="SAM" id="SignalP"/>
    </source>
</evidence>
<name>A0A6N4SSB2_CYTH3</name>
<keyword evidence="1" id="KW-0732">Signal</keyword>
<dbReference type="KEGG" id="chu:CHU_2045"/>
<organism evidence="2 3">
    <name type="scientific">Cytophaga hutchinsonii (strain ATCC 33406 / DSM 1761 / CIP 103989 / NBRC 15051 / NCIMB 9469 / D465)</name>
    <dbReference type="NCBI Taxonomy" id="269798"/>
    <lineage>
        <taxon>Bacteria</taxon>
        <taxon>Pseudomonadati</taxon>
        <taxon>Bacteroidota</taxon>
        <taxon>Cytophagia</taxon>
        <taxon>Cytophagales</taxon>
        <taxon>Cytophagaceae</taxon>
        <taxon>Cytophaga</taxon>
    </lineage>
</organism>
<evidence type="ECO:0008006" key="4">
    <source>
        <dbReference type="Google" id="ProtNLM"/>
    </source>
</evidence>
<feature type="chain" id="PRO_5026738580" description="Type IX secretion system membrane protein PorP/SprF" evidence="1">
    <location>
        <begin position="23"/>
        <end position="292"/>
    </location>
</feature>
<dbReference type="Proteomes" id="UP000001822">
    <property type="component" value="Chromosome"/>
</dbReference>
<accession>A0A6N4SSB2</accession>
<dbReference type="InterPro" id="IPR019861">
    <property type="entry name" value="PorP/SprF_Bacteroidetes"/>
</dbReference>
<feature type="signal peptide" evidence="1">
    <location>
        <begin position="1"/>
        <end position="22"/>
    </location>
</feature>
<proteinExistence type="predicted"/>
<protein>
    <recommendedName>
        <fullName evidence="4">Type IX secretion system membrane protein PorP/SprF</fullName>
    </recommendedName>
</protein>
<dbReference type="AlphaFoldDB" id="A0A6N4SSB2"/>
<dbReference type="EMBL" id="CP000383">
    <property type="protein sequence ID" value="ABG59308.1"/>
    <property type="molecule type" value="Genomic_DNA"/>
</dbReference>
<evidence type="ECO:0000313" key="2">
    <source>
        <dbReference type="EMBL" id="ABG59308.1"/>
    </source>
</evidence>
<dbReference type="Pfam" id="PF11751">
    <property type="entry name" value="PorP_SprF"/>
    <property type="match status" value="1"/>
</dbReference>
<gene>
    <name evidence="2" type="ordered locus">CHU_2045</name>
</gene>
<keyword evidence="3" id="KW-1185">Reference proteome</keyword>